<accession>A0A6J4SVV9</accession>
<proteinExistence type="predicted"/>
<name>A0A6J4SVV9_9ACTN</name>
<organism evidence="1">
    <name type="scientific">uncultured Solirubrobacteraceae bacterium</name>
    <dbReference type="NCBI Taxonomy" id="1162706"/>
    <lineage>
        <taxon>Bacteria</taxon>
        <taxon>Bacillati</taxon>
        <taxon>Actinomycetota</taxon>
        <taxon>Thermoleophilia</taxon>
        <taxon>Solirubrobacterales</taxon>
        <taxon>Solirubrobacteraceae</taxon>
        <taxon>environmental samples</taxon>
    </lineage>
</organism>
<protein>
    <submittedName>
        <fullName evidence="1">Uncharacterized protein</fullName>
    </submittedName>
</protein>
<reference evidence="1" key="1">
    <citation type="submission" date="2020-02" db="EMBL/GenBank/DDBJ databases">
        <authorList>
            <person name="Meier V. D."/>
        </authorList>
    </citation>
    <scope>NUCLEOTIDE SEQUENCE</scope>
    <source>
        <strain evidence="1">AVDCRST_MAG13</strain>
    </source>
</reference>
<sequence>MHPQPSPPNTVFEAYRDPSGAALVKLWQSGGTRALDPAALRLLSASE</sequence>
<dbReference type="AlphaFoldDB" id="A0A6J4SVV9"/>
<gene>
    <name evidence="1" type="ORF">AVDCRST_MAG13-2575</name>
</gene>
<evidence type="ECO:0000313" key="1">
    <source>
        <dbReference type="EMBL" id="CAA9506774.1"/>
    </source>
</evidence>
<dbReference type="EMBL" id="CADCVO010000409">
    <property type="protein sequence ID" value="CAA9506774.1"/>
    <property type="molecule type" value="Genomic_DNA"/>
</dbReference>